<keyword evidence="5" id="KW-1185">Reference proteome</keyword>
<feature type="region of interest" description="Disordered" evidence="1">
    <location>
        <begin position="292"/>
        <end position="375"/>
    </location>
</feature>
<feature type="domain" description="Rhodopsin" evidence="3">
    <location>
        <begin position="26"/>
        <end position="255"/>
    </location>
</feature>
<evidence type="ECO:0000259" key="3">
    <source>
        <dbReference type="Pfam" id="PF20684"/>
    </source>
</evidence>
<keyword evidence="2" id="KW-0812">Transmembrane</keyword>
<evidence type="ECO:0000313" key="4">
    <source>
        <dbReference type="EMBL" id="CEJ82678.1"/>
    </source>
</evidence>
<accession>A0A0A1SQK7</accession>
<feature type="transmembrane region" description="Helical" evidence="2">
    <location>
        <begin position="42"/>
        <end position="63"/>
    </location>
</feature>
<evidence type="ECO:0000313" key="5">
    <source>
        <dbReference type="Proteomes" id="UP000039046"/>
    </source>
</evidence>
<proteinExistence type="predicted"/>
<dbReference type="OrthoDB" id="3918601at2759"/>
<feature type="compositionally biased region" description="Low complexity" evidence="1">
    <location>
        <begin position="321"/>
        <end position="336"/>
    </location>
</feature>
<feature type="transmembrane region" description="Helical" evidence="2">
    <location>
        <begin position="158"/>
        <end position="180"/>
    </location>
</feature>
<dbReference type="EMBL" id="CDHN01000001">
    <property type="protein sequence ID" value="CEJ82678.1"/>
    <property type="molecule type" value="Genomic_DNA"/>
</dbReference>
<sequence length="401" mass="44272">MGENRGSWLACAAYIFFSWSLVAFLIRVWAKYRTKSWALDDYAYLTAFLASLVHVALVAKAINWGYGKALAELQDAPVPQISMILYVAQFFYLISIGLCRIATAMFIGHIIFTKGNVWIARSLAIAGAVWVTGSIIAIAVSGYEHWQTITNDTHLHTAWMGIEISGMVLEFALWISSCHLVWGLQMKLTRRLFILTAFGTRLLLIPLVILRLRYLQPSILNESPTASGIVADIFTEAVLQFSIIACSMTALKPFLAVFDPAHVVGYAGGTSHSSTLASKDRTRERYYRLQNLHPRPQDQQDPSGENAWKPYEGPQAKGGFTSADVTATAAAGASITQPRTSAERGKKASTEHKGKLKRSKTSEEQDESWSVQTDGSEKMIIKRTVEVSIQYNKDGSPGPSN</sequence>
<feature type="compositionally biased region" description="Basic and acidic residues" evidence="1">
    <location>
        <begin position="341"/>
        <end position="353"/>
    </location>
</feature>
<feature type="transmembrane region" description="Helical" evidence="2">
    <location>
        <begin position="192"/>
        <end position="214"/>
    </location>
</feature>
<keyword evidence="2" id="KW-1133">Transmembrane helix</keyword>
<dbReference type="PANTHER" id="PTHR39614:SF2">
    <property type="entry name" value="INTEGRAL MEMBRANE PROTEIN"/>
    <property type="match status" value="1"/>
</dbReference>
<reference evidence="4 5" key="1">
    <citation type="journal article" date="2015" name="Genome Announc.">
        <title>Draft Genome Sequence and Gene Annotation of the Entomopathogenic Fungus Verticillium hemipterigenum.</title>
        <authorList>
            <person name="Horn F."/>
            <person name="Habel A."/>
            <person name="Scharf D.H."/>
            <person name="Dworschak J."/>
            <person name="Brakhage A.A."/>
            <person name="Guthke R."/>
            <person name="Hertweck C."/>
            <person name="Linde J."/>
        </authorList>
    </citation>
    <scope>NUCLEOTIDE SEQUENCE [LARGE SCALE GENOMIC DNA]</scope>
</reference>
<evidence type="ECO:0000256" key="1">
    <source>
        <dbReference type="SAM" id="MobiDB-lite"/>
    </source>
</evidence>
<dbReference type="AlphaFoldDB" id="A0A0A1SQK7"/>
<feature type="transmembrane region" description="Helical" evidence="2">
    <location>
        <begin position="6"/>
        <end position="30"/>
    </location>
</feature>
<feature type="transmembrane region" description="Helical" evidence="2">
    <location>
        <begin position="83"/>
        <end position="111"/>
    </location>
</feature>
<organism evidence="4 5">
    <name type="scientific">[Torrubiella] hemipterigena</name>
    <dbReference type="NCBI Taxonomy" id="1531966"/>
    <lineage>
        <taxon>Eukaryota</taxon>
        <taxon>Fungi</taxon>
        <taxon>Dikarya</taxon>
        <taxon>Ascomycota</taxon>
        <taxon>Pezizomycotina</taxon>
        <taxon>Sordariomycetes</taxon>
        <taxon>Hypocreomycetidae</taxon>
        <taxon>Hypocreales</taxon>
        <taxon>Clavicipitaceae</taxon>
        <taxon>Clavicipitaceae incertae sedis</taxon>
        <taxon>'Torrubiella' clade</taxon>
    </lineage>
</organism>
<dbReference type="HOGENOM" id="CLU_036632_4_0_1"/>
<feature type="transmembrane region" description="Helical" evidence="2">
    <location>
        <begin position="123"/>
        <end position="143"/>
    </location>
</feature>
<evidence type="ECO:0000256" key="2">
    <source>
        <dbReference type="SAM" id="Phobius"/>
    </source>
</evidence>
<gene>
    <name evidence="4" type="ORF">VHEMI02727</name>
</gene>
<dbReference type="InterPro" id="IPR049326">
    <property type="entry name" value="Rhodopsin_dom_fungi"/>
</dbReference>
<dbReference type="PANTHER" id="PTHR39614">
    <property type="entry name" value="INTEGRAL MEMBRANE PROTEIN"/>
    <property type="match status" value="1"/>
</dbReference>
<name>A0A0A1SQK7_9HYPO</name>
<dbReference type="Proteomes" id="UP000039046">
    <property type="component" value="Unassembled WGS sequence"/>
</dbReference>
<keyword evidence="2" id="KW-0472">Membrane</keyword>
<protein>
    <recommendedName>
        <fullName evidence="3">Rhodopsin domain-containing protein</fullName>
    </recommendedName>
</protein>
<dbReference type="Pfam" id="PF20684">
    <property type="entry name" value="Fung_rhodopsin"/>
    <property type="match status" value="1"/>
</dbReference>